<dbReference type="AlphaFoldDB" id="A0A4E9FJJ5"/>
<dbReference type="GeneID" id="66059699"/>
<evidence type="ECO:0008006" key="4">
    <source>
        <dbReference type="Google" id="ProtNLM"/>
    </source>
</evidence>
<accession>A0A4E9FJJ5</accession>
<evidence type="ECO:0000256" key="2">
    <source>
        <dbReference type="SAM" id="SignalP"/>
    </source>
</evidence>
<feature type="transmembrane region" description="Helical" evidence="1">
    <location>
        <begin position="47"/>
        <end position="67"/>
    </location>
</feature>
<dbReference type="EMBL" id="CAAKNF010000194">
    <property type="protein sequence ID" value="VIO97115.1"/>
    <property type="molecule type" value="Genomic_DNA"/>
</dbReference>
<sequence>MCVCVCVCVCMCVCVCVCMYSAALLNLLLHCSICKNSASFDCLSKNGCVACVCVCVCVCMYVCVTLFKQVNNKIIFRIEDIS</sequence>
<keyword evidence="1" id="KW-0812">Transmembrane</keyword>
<gene>
    <name evidence="3" type="primary">Bm353</name>
    <name evidence="3" type="ORF">BM_BM353</name>
</gene>
<keyword evidence="1" id="KW-0472">Membrane</keyword>
<evidence type="ECO:0000313" key="3">
    <source>
        <dbReference type="EMBL" id="VIO97115.1"/>
    </source>
</evidence>
<proteinExistence type="predicted"/>
<evidence type="ECO:0000256" key="1">
    <source>
        <dbReference type="SAM" id="Phobius"/>
    </source>
</evidence>
<keyword evidence="1" id="KW-1133">Transmembrane helix</keyword>
<feature type="signal peptide" evidence="2">
    <location>
        <begin position="1"/>
        <end position="18"/>
    </location>
</feature>
<keyword evidence="2" id="KW-0732">Signal</keyword>
<dbReference type="RefSeq" id="XP_042936834.1">
    <property type="nucleotide sequence ID" value="XM_043080900.1"/>
</dbReference>
<protein>
    <recommendedName>
        <fullName evidence="4">Secreted protein</fullName>
    </recommendedName>
</protein>
<feature type="chain" id="PRO_5023833761" description="Secreted protein" evidence="2">
    <location>
        <begin position="19"/>
        <end position="82"/>
    </location>
</feature>
<organism evidence="3">
    <name type="scientific">Brugia malayi</name>
    <name type="common">Filarial nematode worm</name>
    <dbReference type="NCBI Taxonomy" id="6279"/>
    <lineage>
        <taxon>Eukaryota</taxon>
        <taxon>Metazoa</taxon>
        <taxon>Ecdysozoa</taxon>
        <taxon>Nematoda</taxon>
        <taxon>Chromadorea</taxon>
        <taxon>Rhabditida</taxon>
        <taxon>Spirurina</taxon>
        <taxon>Spiruromorpha</taxon>
        <taxon>Filarioidea</taxon>
        <taxon>Onchocercidae</taxon>
        <taxon>Brugia</taxon>
    </lineage>
</organism>
<dbReference type="CTD" id="66059699"/>
<name>A0A4E9FJJ5_BRUMA</name>
<dbReference type="KEGG" id="bmy:BM_BM353"/>
<reference evidence="3" key="1">
    <citation type="submission" date="2019-04" db="EMBL/GenBank/DDBJ databases">
        <authorList>
            <person name="Howe K."/>
            <person name="Paulini M."/>
            <person name="Williams G."/>
        </authorList>
    </citation>
    <scope>NUCLEOTIDE SEQUENCE [LARGE SCALE GENOMIC DNA]</scope>
    <source>
        <strain evidence="3">FR3</strain>
    </source>
</reference>